<dbReference type="GeneID" id="16076327"/>
<dbReference type="Gene3D" id="3.90.1300.10">
    <property type="entry name" value="Amidase signature (AS) domain"/>
    <property type="match status" value="1"/>
</dbReference>
<dbReference type="EMBL" id="GL832961">
    <property type="protein sequence ID" value="EGD82504.1"/>
    <property type="molecule type" value="Genomic_DNA"/>
</dbReference>
<dbReference type="Proteomes" id="UP000007799">
    <property type="component" value="Unassembled WGS sequence"/>
</dbReference>
<sequence>MGGYCPHPSSENELDHDVGDWWTLLTDSFQLLLSHPKAVLQGFGLAVAASVLMWAGIRYMQRLAYRKQARKRSLEAAERRIEFLKLARAGTSPAAIKAIQGSPEELRKGLRDGVWSVSQVVCAALTLSLQSSEDGDNSVCDVFPDCLERAEALDKKRKAGEPLGPLFGIPFSVKENYHYAGLDATAGIQKRAGIPVSTTSPILQALIDQDGVPIVRTNLPQTMLTFECSNPIYGETNNPHRKGRCCGGSSGGEAVLHARCAVPFGLGGDIGGSIRIPAHYCGTCGFKPTSGRVSRRYAMNTCPGQTQIIPTGGPMAPTVDGLVMAMRHICSDFMFNLDSSVPRMPFNEEMFGGKNRMRIGYFKYPEGETTATGTSTGQPLCLAIGQGRARSLFP</sequence>
<feature type="transmembrane region" description="Helical" evidence="1">
    <location>
        <begin position="38"/>
        <end position="57"/>
    </location>
</feature>
<keyword evidence="1" id="KW-0812">Transmembrane</keyword>
<dbReference type="GO" id="GO:0009062">
    <property type="term" value="P:fatty acid catabolic process"/>
    <property type="evidence" value="ECO:0007669"/>
    <property type="project" value="TreeGrafter"/>
</dbReference>
<evidence type="ECO:0000313" key="4">
    <source>
        <dbReference type="Proteomes" id="UP000007799"/>
    </source>
</evidence>
<protein>
    <recommendedName>
        <fullName evidence="2">Amidase domain-containing protein</fullName>
    </recommendedName>
</protein>
<dbReference type="InterPro" id="IPR023631">
    <property type="entry name" value="Amidase_dom"/>
</dbReference>
<dbReference type="RefSeq" id="XP_004995740.1">
    <property type="nucleotide sequence ID" value="XM_004995683.1"/>
</dbReference>
<reference evidence="3" key="1">
    <citation type="submission" date="2009-08" db="EMBL/GenBank/DDBJ databases">
        <title>Annotation of Salpingoeca rosetta.</title>
        <authorList>
            <consortium name="The Broad Institute Genome Sequencing Platform"/>
            <person name="Russ C."/>
            <person name="Cuomo C."/>
            <person name="Burger G."/>
            <person name="Gray M.W."/>
            <person name="Holland P.W.H."/>
            <person name="King N."/>
            <person name="Lang F.B.F."/>
            <person name="Roger A.J."/>
            <person name="Ruiz-Trillo I."/>
            <person name="Young S.K."/>
            <person name="Zeng Q."/>
            <person name="Gargeya S."/>
            <person name="Alvarado L."/>
            <person name="Berlin A."/>
            <person name="Chapman S.B."/>
            <person name="Chen Z."/>
            <person name="Freedman E."/>
            <person name="Gellesch M."/>
            <person name="Goldberg J."/>
            <person name="Griggs A."/>
            <person name="Gujja S."/>
            <person name="Heilman E."/>
            <person name="Heiman D."/>
            <person name="Howarth C."/>
            <person name="Mehta T."/>
            <person name="Neiman D."/>
            <person name="Pearson M."/>
            <person name="Roberts A."/>
            <person name="Saif S."/>
            <person name="Shea T."/>
            <person name="Shenoy N."/>
            <person name="Sisk P."/>
            <person name="Stolte C."/>
            <person name="Sykes S."/>
            <person name="White J."/>
            <person name="Yandava C."/>
            <person name="Haas B."/>
            <person name="Nusbaum C."/>
            <person name="Birren B."/>
        </authorList>
    </citation>
    <scope>NUCLEOTIDE SEQUENCE [LARGE SCALE GENOMIC DNA]</scope>
    <source>
        <strain evidence="3">ATCC 50818</strain>
    </source>
</reference>
<evidence type="ECO:0000259" key="2">
    <source>
        <dbReference type="Pfam" id="PF01425"/>
    </source>
</evidence>
<dbReference type="GO" id="GO:0004040">
    <property type="term" value="F:amidase activity"/>
    <property type="evidence" value="ECO:0007669"/>
    <property type="project" value="TreeGrafter"/>
</dbReference>
<dbReference type="SUPFAM" id="SSF75304">
    <property type="entry name" value="Amidase signature (AS) enzymes"/>
    <property type="match status" value="1"/>
</dbReference>
<dbReference type="InParanoid" id="F2U4D8"/>
<dbReference type="PANTHER" id="PTHR45847">
    <property type="entry name" value="FATTY ACID AMIDE HYDROLASE"/>
    <property type="match status" value="1"/>
</dbReference>
<gene>
    <name evidence="3" type="ORF">PTSG_03152</name>
</gene>
<accession>F2U4D8</accession>
<dbReference type="InterPro" id="IPR036928">
    <property type="entry name" value="AS_sf"/>
</dbReference>
<keyword evidence="1" id="KW-1133">Transmembrane helix</keyword>
<dbReference type="Pfam" id="PF01425">
    <property type="entry name" value="Amidase"/>
    <property type="match status" value="1"/>
</dbReference>
<dbReference type="FunCoup" id="F2U4D8">
    <property type="interactions" value="125"/>
</dbReference>
<proteinExistence type="predicted"/>
<evidence type="ECO:0000313" key="3">
    <source>
        <dbReference type="EMBL" id="EGD82504.1"/>
    </source>
</evidence>
<evidence type="ECO:0000256" key="1">
    <source>
        <dbReference type="SAM" id="Phobius"/>
    </source>
</evidence>
<dbReference type="KEGG" id="sre:PTSG_03152"/>
<dbReference type="eggNOG" id="KOG1212">
    <property type="taxonomic scope" value="Eukaryota"/>
</dbReference>
<keyword evidence="1" id="KW-0472">Membrane</keyword>
<dbReference type="PANTHER" id="PTHR45847:SF6">
    <property type="entry name" value="FATTY ACID AMIDE HYDROLASE"/>
    <property type="match status" value="1"/>
</dbReference>
<feature type="domain" description="Amidase" evidence="2">
    <location>
        <begin position="132"/>
        <end position="366"/>
    </location>
</feature>
<dbReference type="OrthoDB" id="6428749at2759"/>
<dbReference type="STRING" id="946362.F2U4D8"/>
<organism evidence="4">
    <name type="scientific">Salpingoeca rosetta (strain ATCC 50818 / BSB-021)</name>
    <dbReference type="NCBI Taxonomy" id="946362"/>
    <lineage>
        <taxon>Eukaryota</taxon>
        <taxon>Choanoflagellata</taxon>
        <taxon>Craspedida</taxon>
        <taxon>Salpingoecidae</taxon>
        <taxon>Salpingoeca</taxon>
    </lineage>
</organism>
<keyword evidence="4" id="KW-1185">Reference proteome</keyword>
<name>F2U4D8_SALR5</name>
<dbReference type="GO" id="GO:0017064">
    <property type="term" value="F:fatty acid amide hydrolase activity"/>
    <property type="evidence" value="ECO:0007669"/>
    <property type="project" value="TreeGrafter"/>
</dbReference>
<dbReference type="InterPro" id="IPR052096">
    <property type="entry name" value="Endocannabinoid_amidase"/>
</dbReference>
<dbReference type="AlphaFoldDB" id="F2U4D8"/>